<dbReference type="Gene3D" id="1.10.340.70">
    <property type="match status" value="1"/>
</dbReference>
<evidence type="ECO:0000256" key="5">
    <source>
        <dbReference type="ARBA" id="ARBA00022723"/>
    </source>
</evidence>
<dbReference type="FunFam" id="3.30.420.10:FF:000032">
    <property type="entry name" value="Retrovirus-related Pol polyprotein from transposon 297-like Protein"/>
    <property type="match status" value="1"/>
</dbReference>
<dbReference type="GO" id="GO:0004190">
    <property type="term" value="F:aspartic-type endopeptidase activity"/>
    <property type="evidence" value="ECO:0007669"/>
    <property type="project" value="UniProtKB-KW"/>
</dbReference>
<keyword evidence="12" id="KW-0695">RNA-directed DNA polymerase</keyword>
<keyword evidence="11" id="KW-0229">DNA integration</keyword>
<name>A0A8T8SDF1_9BASI</name>
<dbReference type="SUPFAM" id="SSF54160">
    <property type="entry name" value="Chromo domain-like"/>
    <property type="match status" value="1"/>
</dbReference>
<evidence type="ECO:0000313" key="18">
    <source>
        <dbReference type="Proteomes" id="UP000077521"/>
    </source>
</evidence>
<evidence type="ECO:0000256" key="4">
    <source>
        <dbReference type="ARBA" id="ARBA00022722"/>
    </source>
</evidence>
<evidence type="ECO:0000256" key="7">
    <source>
        <dbReference type="ARBA" id="ARBA00022759"/>
    </source>
</evidence>
<evidence type="ECO:0000256" key="2">
    <source>
        <dbReference type="ARBA" id="ARBA00022679"/>
    </source>
</evidence>
<sequence length="805" mass="91322">MDLYSKSMVCLGHVIDEDGLHADEDKLSKIIAWKEMKTVKEVQRFLGLVQYLAQFFPNLTNMTGPISKLTHKGQPFEWGPLQTECLAQLQRAASKAPILKPIDPAHNNDPIFVVSDASTSGVGALYGQGATWQTMRPAGFHSRKFNSAQMNYRTHEQELLAVLEALMKWEDQLLGRKFVIITDHRSLEYLQTQKKLSGRQARWLEYLSRFTYSIQYVSGDSNVVADYLSRFWEDPTVPSEAHDFVNADARLSHDSDEEPPHLYNAAIIRNTRTQSDSVPTQPSSLKSSKTFIKPEGLTNDIGPAVRSGYSNDPFFQQIWNKPKDHTPTYTVSDGFLWFTNKDSGEDTYSVCIPGVLFKGRRVTELLIDNAHKTVGHLGSLKTLAELRRYYYWPTMVKDVEAFCKSCGTCAVTKSTPKKPYGKLHSLRVPQQPWQGIALDFVGPLPTSNDYDFLLVVIDRLTSMVHLVPTVTTVTATEAARLVYDNVVRYHGLPSSIVSDQDPRWKSTFWQELHKLLSIRLLFSTAYHPQTDGSTERANRTVIQILRSIVQADQKDWADRLTATEFAMNSQVNSSTGFSPFELLYGFNPVLSRPPERKVSVFQGVKNYHDRIKLNIMTAHDRIIAARTRQTTQANKRRSDTASYELDDLVYLSTSNLKLPAGRASKLLPRFLGPYKIAKCFPEQDAFTLELPEELAKRRIHPTFHSSLLKPHVPNDDKLFPGRDPKAFYDFGLDEETEWIVDDVLSHRWLSSKLSLLVLWSTGEQTWEPIENCSELAALDRYLELHGVSEPSLLPQKASSSRLARS</sequence>
<evidence type="ECO:0000256" key="9">
    <source>
        <dbReference type="ARBA" id="ARBA00022842"/>
    </source>
</evidence>
<evidence type="ECO:0000256" key="10">
    <source>
        <dbReference type="ARBA" id="ARBA00022884"/>
    </source>
</evidence>
<dbReference type="Pfam" id="PF24626">
    <property type="entry name" value="SH3_Tf2-1"/>
    <property type="match status" value="1"/>
</dbReference>
<reference evidence="17" key="2">
    <citation type="journal article" date="2019" name="IMA Fungus">
        <title>Genome sequencing and comparison of five Tilletia species to identify candidate genes for the detection of regulated species infecting wheat.</title>
        <authorList>
            <person name="Nguyen H.D.T."/>
            <person name="Sultana T."/>
            <person name="Kesanakurti P."/>
            <person name="Hambleton S."/>
        </authorList>
    </citation>
    <scope>NUCLEOTIDE SEQUENCE</scope>
    <source>
        <strain evidence="17">DAOMC 236416</strain>
    </source>
</reference>
<evidence type="ECO:0000256" key="11">
    <source>
        <dbReference type="ARBA" id="ARBA00022908"/>
    </source>
</evidence>
<keyword evidence="6" id="KW-0064">Aspartyl protease</keyword>
<dbReference type="Pfam" id="PF17921">
    <property type="entry name" value="Integrase_H2C2"/>
    <property type="match status" value="1"/>
</dbReference>
<evidence type="ECO:0000256" key="8">
    <source>
        <dbReference type="ARBA" id="ARBA00022801"/>
    </source>
</evidence>
<dbReference type="InterPro" id="IPR012337">
    <property type="entry name" value="RNaseH-like_sf"/>
</dbReference>
<dbReference type="GO" id="GO:0046872">
    <property type="term" value="F:metal ion binding"/>
    <property type="evidence" value="ECO:0007669"/>
    <property type="project" value="UniProtKB-KW"/>
</dbReference>
<dbReference type="InterPro" id="IPR043128">
    <property type="entry name" value="Rev_trsase/Diguanyl_cyclase"/>
</dbReference>
<dbReference type="GO" id="GO:0006310">
    <property type="term" value="P:DNA recombination"/>
    <property type="evidence" value="ECO:0007669"/>
    <property type="project" value="UniProtKB-KW"/>
</dbReference>
<dbReference type="PANTHER" id="PTHR37984">
    <property type="entry name" value="PROTEIN CBG26694"/>
    <property type="match status" value="1"/>
</dbReference>
<dbReference type="InterPro" id="IPR043502">
    <property type="entry name" value="DNA/RNA_pol_sf"/>
</dbReference>
<dbReference type="SUPFAM" id="SSF56672">
    <property type="entry name" value="DNA/RNA polymerases"/>
    <property type="match status" value="1"/>
</dbReference>
<keyword evidence="10" id="KW-0694">RNA-binding</keyword>
<dbReference type="Pfam" id="PF17917">
    <property type="entry name" value="RT_RNaseH"/>
    <property type="match status" value="1"/>
</dbReference>
<dbReference type="InterPro" id="IPR056924">
    <property type="entry name" value="SH3_Tf2-1"/>
</dbReference>
<dbReference type="InterPro" id="IPR016197">
    <property type="entry name" value="Chromo-like_dom_sf"/>
</dbReference>
<dbReference type="Gene3D" id="3.30.420.10">
    <property type="entry name" value="Ribonuclease H-like superfamily/Ribonuclease H"/>
    <property type="match status" value="1"/>
</dbReference>
<keyword evidence="18" id="KW-1185">Reference proteome</keyword>
<keyword evidence="2" id="KW-0808">Transferase</keyword>
<feature type="domain" description="Integrase catalytic" evidence="16">
    <location>
        <begin position="428"/>
        <end position="587"/>
    </location>
</feature>
<dbReference type="Gene3D" id="3.30.70.270">
    <property type="match status" value="1"/>
</dbReference>
<dbReference type="InterPro" id="IPR041373">
    <property type="entry name" value="RT_RNaseH"/>
</dbReference>
<evidence type="ECO:0000256" key="13">
    <source>
        <dbReference type="ARBA" id="ARBA00022932"/>
    </source>
</evidence>
<dbReference type="InterPro" id="IPR036397">
    <property type="entry name" value="RNaseH_sf"/>
</dbReference>
<gene>
    <name evidence="17" type="ORF">A4X13_0g8842</name>
</gene>
<dbReference type="GO" id="GO:0006508">
    <property type="term" value="P:proteolysis"/>
    <property type="evidence" value="ECO:0007669"/>
    <property type="project" value="UniProtKB-KW"/>
</dbReference>
<evidence type="ECO:0000256" key="14">
    <source>
        <dbReference type="ARBA" id="ARBA00023125"/>
    </source>
</evidence>
<keyword evidence="1" id="KW-0645">Protease</keyword>
<evidence type="ECO:0000313" key="17">
    <source>
        <dbReference type="EMBL" id="KAE8237293.1"/>
    </source>
</evidence>
<keyword evidence="3" id="KW-0548">Nucleotidyltransferase</keyword>
<dbReference type="GO" id="GO:0003723">
    <property type="term" value="F:RNA binding"/>
    <property type="evidence" value="ECO:0007669"/>
    <property type="project" value="UniProtKB-KW"/>
</dbReference>
<comment type="caution">
    <text evidence="17">The sequence shown here is derived from an EMBL/GenBank/DDBJ whole genome shotgun (WGS) entry which is preliminary data.</text>
</comment>
<dbReference type="PANTHER" id="PTHR37984:SF5">
    <property type="entry name" value="PROTEIN NYNRIN-LIKE"/>
    <property type="match status" value="1"/>
</dbReference>
<keyword evidence="4" id="KW-0540">Nuclease</keyword>
<evidence type="ECO:0000256" key="1">
    <source>
        <dbReference type="ARBA" id="ARBA00022670"/>
    </source>
</evidence>
<dbReference type="SUPFAM" id="SSF53098">
    <property type="entry name" value="Ribonuclease H-like"/>
    <property type="match status" value="1"/>
</dbReference>
<keyword evidence="14" id="KW-0238">DNA-binding</keyword>
<keyword evidence="5" id="KW-0479">Metal-binding</keyword>
<accession>A0A8T8SDF1</accession>
<proteinExistence type="predicted"/>
<dbReference type="EMBL" id="LWDF02001845">
    <property type="protein sequence ID" value="KAE8237293.1"/>
    <property type="molecule type" value="Genomic_DNA"/>
</dbReference>
<dbReference type="PROSITE" id="PS50994">
    <property type="entry name" value="INTEGRASE"/>
    <property type="match status" value="1"/>
</dbReference>
<dbReference type="GO" id="GO:0015074">
    <property type="term" value="P:DNA integration"/>
    <property type="evidence" value="ECO:0007669"/>
    <property type="project" value="UniProtKB-KW"/>
</dbReference>
<dbReference type="InterPro" id="IPR050951">
    <property type="entry name" value="Retrovirus_Pol_polyprotein"/>
</dbReference>
<dbReference type="GO" id="GO:0003964">
    <property type="term" value="F:RNA-directed DNA polymerase activity"/>
    <property type="evidence" value="ECO:0007669"/>
    <property type="project" value="UniProtKB-KW"/>
</dbReference>
<dbReference type="Gene3D" id="2.40.50.40">
    <property type="match status" value="1"/>
</dbReference>
<keyword evidence="13" id="KW-0239">DNA-directed DNA polymerase</keyword>
<dbReference type="GO" id="GO:0003887">
    <property type="term" value="F:DNA-directed DNA polymerase activity"/>
    <property type="evidence" value="ECO:0007669"/>
    <property type="project" value="UniProtKB-KW"/>
</dbReference>
<protein>
    <recommendedName>
        <fullName evidence="16">Integrase catalytic domain-containing protein</fullName>
    </recommendedName>
</protein>
<keyword evidence="15" id="KW-0233">DNA recombination</keyword>
<evidence type="ECO:0000259" key="16">
    <source>
        <dbReference type="PROSITE" id="PS50994"/>
    </source>
</evidence>
<keyword evidence="7" id="KW-0255">Endonuclease</keyword>
<evidence type="ECO:0000256" key="6">
    <source>
        <dbReference type="ARBA" id="ARBA00022750"/>
    </source>
</evidence>
<evidence type="ECO:0000256" key="3">
    <source>
        <dbReference type="ARBA" id="ARBA00022695"/>
    </source>
</evidence>
<dbReference type="Proteomes" id="UP000077521">
    <property type="component" value="Unassembled WGS sequence"/>
</dbReference>
<evidence type="ECO:0000256" key="12">
    <source>
        <dbReference type="ARBA" id="ARBA00022918"/>
    </source>
</evidence>
<organism evidence="17 18">
    <name type="scientific">Tilletia indica</name>
    <dbReference type="NCBI Taxonomy" id="43049"/>
    <lineage>
        <taxon>Eukaryota</taxon>
        <taxon>Fungi</taxon>
        <taxon>Dikarya</taxon>
        <taxon>Basidiomycota</taxon>
        <taxon>Ustilaginomycotina</taxon>
        <taxon>Exobasidiomycetes</taxon>
        <taxon>Tilletiales</taxon>
        <taxon>Tilletiaceae</taxon>
        <taxon>Tilletia</taxon>
    </lineage>
</organism>
<dbReference type="GO" id="GO:0004519">
    <property type="term" value="F:endonuclease activity"/>
    <property type="evidence" value="ECO:0007669"/>
    <property type="project" value="UniProtKB-KW"/>
</dbReference>
<reference evidence="17" key="1">
    <citation type="submission" date="2016-04" db="EMBL/GenBank/DDBJ databases">
        <authorList>
            <person name="Nguyen H.D."/>
            <person name="Samba Siva P."/>
            <person name="Cullis J."/>
            <person name="Levesque C.A."/>
            <person name="Hambleton S."/>
        </authorList>
    </citation>
    <scope>NUCLEOTIDE SEQUENCE</scope>
    <source>
        <strain evidence="17">DAOMC 236416</strain>
    </source>
</reference>
<evidence type="ECO:0000256" key="15">
    <source>
        <dbReference type="ARBA" id="ARBA00023172"/>
    </source>
</evidence>
<dbReference type="InterPro" id="IPR001584">
    <property type="entry name" value="Integrase_cat-core"/>
</dbReference>
<dbReference type="InterPro" id="IPR041588">
    <property type="entry name" value="Integrase_H2C2"/>
</dbReference>
<keyword evidence="9" id="KW-0460">Magnesium</keyword>
<dbReference type="CDD" id="cd09274">
    <property type="entry name" value="RNase_HI_RT_Ty3"/>
    <property type="match status" value="1"/>
</dbReference>
<dbReference type="GO" id="GO:0003677">
    <property type="term" value="F:DNA binding"/>
    <property type="evidence" value="ECO:0007669"/>
    <property type="project" value="UniProtKB-KW"/>
</dbReference>
<dbReference type="AlphaFoldDB" id="A0A8T8SDF1"/>
<keyword evidence="8" id="KW-0378">Hydrolase</keyword>
<dbReference type="GO" id="GO:0005634">
    <property type="term" value="C:nucleus"/>
    <property type="evidence" value="ECO:0007669"/>
    <property type="project" value="UniProtKB-ARBA"/>
</dbReference>